<evidence type="ECO:0000313" key="10">
    <source>
        <dbReference type="Proteomes" id="UP000274756"/>
    </source>
</evidence>
<evidence type="ECO:0000256" key="5">
    <source>
        <dbReference type="ARBA" id="ARBA00023292"/>
    </source>
</evidence>
<evidence type="ECO:0000256" key="6">
    <source>
        <dbReference type="SAM" id="SignalP"/>
    </source>
</evidence>
<evidence type="ECO:0000313" key="9">
    <source>
        <dbReference type="Proteomes" id="UP000038040"/>
    </source>
</evidence>
<dbReference type="Gene3D" id="2.60.120.260">
    <property type="entry name" value="Galactose-binding domain-like"/>
    <property type="match status" value="1"/>
</dbReference>
<dbReference type="Pfam" id="PF24973">
    <property type="entry name" value="EGF_LMN_ATRN"/>
    <property type="match status" value="1"/>
</dbReference>
<reference evidence="11" key="1">
    <citation type="submission" date="2016-04" db="UniProtKB">
        <authorList>
            <consortium name="WormBaseParasite"/>
        </authorList>
    </citation>
    <scope>IDENTIFICATION</scope>
</reference>
<reference evidence="8 10" key="2">
    <citation type="submission" date="2018-11" db="EMBL/GenBank/DDBJ databases">
        <authorList>
            <consortium name="Pathogen Informatics"/>
        </authorList>
    </citation>
    <scope>NUCLEOTIDE SEQUENCE [LARGE SCALE GENOMIC DNA]</scope>
</reference>
<sequence length="408" mass="46103">MNSIKILLILAVSLLLQIAFCAYFSQFSMKEPEHDPCYDSSGRSVRCIPDFINAAFGKPIIASSTCGLTSPSKFCTIRENSIGIVQEVCDICDAYNKSRAHPASLLTDLNNSQNVTCWVSEPTTEYPHNITLTLSLGKKYELTYVSMQFCSRLPDSMAIYKSMDFGRTWIPFQFYSTQCKRIYGRTPNVLINKHNEQEALCTDSHILSPMANRIAFATLEGRPSAFEFEHSPVLQDWVTATDIRIIFNRLSPDQAEIYGLSNDIGINITDSYIVKQRYFYSMGELAVGGRCKCNGHASRCMFDKMGKYICDCKHNTAGPDCERCKTFHFDRPWGRATSTSTNQCIACNCNLHAKKCRFNMELYKLSGNKSGGVCINCRHNTAGRNCHYCKPGYYRDIAKPIIHRRACK</sequence>
<evidence type="ECO:0000256" key="3">
    <source>
        <dbReference type="ARBA" id="ARBA00023157"/>
    </source>
</evidence>
<dbReference type="Proteomes" id="UP000274756">
    <property type="component" value="Unassembled WGS sequence"/>
</dbReference>
<keyword evidence="3" id="KW-1015">Disulfide bond</keyword>
<dbReference type="InterPro" id="IPR002049">
    <property type="entry name" value="LE_dom"/>
</dbReference>
<dbReference type="SMART" id="SM00136">
    <property type="entry name" value="LamNT"/>
    <property type="match status" value="1"/>
</dbReference>
<dbReference type="SUPFAM" id="SSF57196">
    <property type="entry name" value="EGF/Laminin"/>
    <property type="match status" value="2"/>
</dbReference>
<keyword evidence="10" id="KW-1185">Reference proteome</keyword>
<evidence type="ECO:0000313" key="8">
    <source>
        <dbReference type="EMBL" id="VDN56993.1"/>
    </source>
</evidence>
<dbReference type="PROSITE" id="PS51117">
    <property type="entry name" value="LAMININ_NTER"/>
    <property type="match status" value="1"/>
</dbReference>
<dbReference type="InterPro" id="IPR050440">
    <property type="entry name" value="Laminin/Netrin_ECM"/>
</dbReference>
<evidence type="ECO:0000259" key="7">
    <source>
        <dbReference type="PROSITE" id="PS51117"/>
    </source>
</evidence>
<dbReference type="GO" id="GO:0005604">
    <property type="term" value="C:basement membrane"/>
    <property type="evidence" value="ECO:0007669"/>
    <property type="project" value="TreeGrafter"/>
</dbReference>
<dbReference type="Gene3D" id="2.10.25.10">
    <property type="entry name" value="Laminin"/>
    <property type="match status" value="1"/>
</dbReference>
<dbReference type="Pfam" id="PF00055">
    <property type="entry name" value="Laminin_N"/>
    <property type="match status" value="1"/>
</dbReference>
<name>A0A158Q3K9_DRAME</name>
<dbReference type="OrthoDB" id="9972745at2759"/>
<keyword evidence="2" id="KW-0677">Repeat</keyword>
<dbReference type="GO" id="GO:0009888">
    <property type="term" value="P:tissue development"/>
    <property type="evidence" value="ECO:0007669"/>
    <property type="project" value="TreeGrafter"/>
</dbReference>
<dbReference type="FunFam" id="2.10.25.10:FF:000081">
    <property type="entry name" value="Netrin 1"/>
    <property type="match status" value="1"/>
</dbReference>
<evidence type="ECO:0000256" key="4">
    <source>
        <dbReference type="ARBA" id="ARBA00023180"/>
    </source>
</evidence>
<gene>
    <name evidence="8" type="ORF">DME_LOCUS6966</name>
</gene>
<dbReference type="AlphaFoldDB" id="A0A158Q3K9"/>
<feature type="domain" description="Laminin N-terminal" evidence="7">
    <location>
        <begin position="43"/>
        <end position="290"/>
    </location>
</feature>
<evidence type="ECO:0000256" key="2">
    <source>
        <dbReference type="ARBA" id="ARBA00022737"/>
    </source>
</evidence>
<dbReference type="PANTHER" id="PTHR10574:SF365">
    <property type="entry name" value="NETRIN-A-RELATED"/>
    <property type="match status" value="1"/>
</dbReference>
<dbReference type="GO" id="GO:0008045">
    <property type="term" value="P:motor neuron axon guidance"/>
    <property type="evidence" value="ECO:0007669"/>
    <property type="project" value="TreeGrafter"/>
</dbReference>
<dbReference type="Proteomes" id="UP000038040">
    <property type="component" value="Unplaced"/>
</dbReference>
<proteinExistence type="predicted"/>
<feature type="chain" id="PRO_5033730791" evidence="6">
    <location>
        <begin position="22"/>
        <end position="408"/>
    </location>
</feature>
<dbReference type="CDD" id="cd00055">
    <property type="entry name" value="EGF_Lam"/>
    <property type="match status" value="2"/>
</dbReference>
<organism evidence="9 11">
    <name type="scientific">Dracunculus medinensis</name>
    <name type="common">Guinea worm</name>
    <dbReference type="NCBI Taxonomy" id="318479"/>
    <lineage>
        <taxon>Eukaryota</taxon>
        <taxon>Metazoa</taxon>
        <taxon>Ecdysozoa</taxon>
        <taxon>Nematoda</taxon>
        <taxon>Chromadorea</taxon>
        <taxon>Rhabditida</taxon>
        <taxon>Spirurina</taxon>
        <taxon>Dracunculoidea</taxon>
        <taxon>Dracunculidae</taxon>
        <taxon>Dracunculus</taxon>
    </lineage>
</organism>
<dbReference type="GO" id="GO:0016358">
    <property type="term" value="P:dendrite development"/>
    <property type="evidence" value="ECO:0007669"/>
    <property type="project" value="TreeGrafter"/>
</dbReference>
<evidence type="ECO:0000313" key="11">
    <source>
        <dbReference type="WBParaSite" id="DME_0000260601-mRNA-1"/>
    </source>
</evidence>
<dbReference type="GO" id="GO:0009887">
    <property type="term" value="P:animal organ morphogenesis"/>
    <property type="evidence" value="ECO:0007669"/>
    <property type="project" value="TreeGrafter"/>
</dbReference>
<keyword evidence="4" id="KW-0325">Glycoprotein</keyword>
<keyword evidence="5" id="KW-0424">Laminin EGF-like domain</keyword>
<dbReference type="EMBL" id="UYYG01001158">
    <property type="protein sequence ID" value="VDN56993.1"/>
    <property type="molecule type" value="Genomic_DNA"/>
</dbReference>
<dbReference type="WBParaSite" id="DME_0000260601-mRNA-1">
    <property type="protein sequence ID" value="DME_0000260601-mRNA-1"/>
    <property type="gene ID" value="DME_0000260601"/>
</dbReference>
<dbReference type="STRING" id="318479.A0A158Q3K9"/>
<dbReference type="FunFam" id="2.60.120.260:FF:000098">
    <property type="entry name" value="Netrin-A, isoform B"/>
    <property type="match status" value="1"/>
</dbReference>
<dbReference type="InterPro" id="IPR008211">
    <property type="entry name" value="Laminin_N"/>
</dbReference>
<dbReference type="SMART" id="SM00180">
    <property type="entry name" value="EGF_Lam"/>
    <property type="match status" value="2"/>
</dbReference>
<dbReference type="PANTHER" id="PTHR10574">
    <property type="entry name" value="NETRIN/LAMININ-RELATED"/>
    <property type="match status" value="1"/>
</dbReference>
<protein>
    <submittedName>
        <fullName evidence="11">Laminin N-terminal domain-containing protein</fullName>
    </submittedName>
</protein>
<keyword evidence="1 6" id="KW-0732">Signal</keyword>
<accession>A0A158Q3K9</accession>
<dbReference type="Pfam" id="PF00053">
    <property type="entry name" value="EGF_laminin"/>
    <property type="match status" value="1"/>
</dbReference>
<evidence type="ECO:0000256" key="1">
    <source>
        <dbReference type="ARBA" id="ARBA00022729"/>
    </source>
</evidence>
<dbReference type="PROSITE" id="PS01248">
    <property type="entry name" value="EGF_LAM_1"/>
    <property type="match status" value="1"/>
</dbReference>
<dbReference type="InterPro" id="IPR056863">
    <property type="entry name" value="LMN_ATRN_NET-like_EGF"/>
</dbReference>
<feature type="signal peptide" evidence="6">
    <location>
        <begin position="1"/>
        <end position="21"/>
    </location>
</feature>